<dbReference type="InterPro" id="IPR049560">
    <property type="entry name" value="MeTrfase_RsmB-F_NOP2_cat"/>
</dbReference>
<dbReference type="GO" id="GO:0001510">
    <property type="term" value="P:RNA methylation"/>
    <property type="evidence" value="ECO:0007669"/>
    <property type="project" value="InterPro"/>
</dbReference>
<dbReference type="PRINTS" id="PR02008">
    <property type="entry name" value="RCMTFAMILY"/>
</dbReference>
<evidence type="ECO:0000256" key="5">
    <source>
        <dbReference type="ARBA" id="ARBA00022884"/>
    </source>
</evidence>
<dbReference type="InterPro" id="IPR001678">
    <property type="entry name" value="MeTrfase_RsmB-F_NOP2_dom"/>
</dbReference>
<keyword evidence="4 6" id="KW-0949">S-adenosyl-L-methionine</keyword>
<dbReference type="Gene3D" id="3.30.70.1170">
    <property type="entry name" value="Sun protein, domain 3"/>
    <property type="match status" value="1"/>
</dbReference>
<dbReference type="InterPro" id="IPR029063">
    <property type="entry name" value="SAM-dependent_MTases_sf"/>
</dbReference>
<dbReference type="PROSITE" id="PS01153">
    <property type="entry name" value="NOL1_NOP2_SUN"/>
    <property type="match status" value="1"/>
</dbReference>
<organism evidence="8 9">
    <name type="scientific">candidate division WWE3 bacterium</name>
    <dbReference type="NCBI Taxonomy" id="2053526"/>
    <lineage>
        <taxon>Bacteria</taxon>
        <taxon>Katanobacteria</taxon>
    </lineage>
</organism>
<evidence type="ECO:0000313" key="9">
    <source>
        <dbReference type="Proteomes" id="UP000740557"/>
    </source>
</evidence>
<feature type="binding site" evidence="6">
    <location>
        <begin position="115"/>
        <end position="121"/>
    </location>
    <ligand>
        <name>S-adenosyl-L-methionine</name>
        <dbReference type="ChEBI" id="CHEBI:59789"/>
    </ligand>
</feature>
<feature type="domain" description="SAM-dependent MTase RsmB/NOP-type" evidence="7">
    <location>
        <begin position="22"/>
        <end position="314"/>
    </location>
</feature>
<name>A0A955J2S3_UNCKA</name>
<dbReference type="GO" id="GO:0008173">
    <property type="term" value="F:RNA methyltransferase activity"/>
    <property type="evidence" value="ECO:0007669"/>
    <property type="project" value="InterPro"/>
</dbReference>
<evidence type="ECO:0000256" key="6">
    <source>
        <dbReference type="PROSITE-ProRule" id="PRU01023"/>
    </source>
</evidence>
<feature type="binding site" evidence="6">
    <location>
        <position position="139"/>
    </location>
    <ligand>
        <name>S-adenosyl-L-methionine</name>
        <dbReference type="ChEBI" id="CHEBI:59789"/>
    </ligand>
</feature>
<dbReference type="EMBL" id="JAGQNX010000138">
    <property type="protein sequence ID" value="MCA9308702.1"/>
    <property type="molecule type" value="Genomic_DNA"/>
</dbReference>
<evidence type="ECO:0000259" key="7">
    <source>
        <dbReference type="PROSITE" id="PS51686"/>
    </source>
</evidence>
<dbReference type="SUPFAM" id="SSF53335">
    <property type="entry name" value="S-adenosyl-L-methionine-dependent methyltransferases"/>
    <property type="match status" value="1"/>
</dbReference>
<feature type="binding site" evidence="6">
    <location>
        <position position="184"/>
    </location>
    <ligand>
        <name>S-adenosyl-L-methionine</name>
        <dbReference type="ChEBI" id="CHEBI:59789"/>
    </ligand>
</feature>
<dbReference type="Gene3D" id="3.40.50.150">
    <property type="entry name" value="Vaccinia Virus protein VP39"/>
    <property type="match status" value="1"/>
</dbReference>
<dbReference type="InterPro" id="IPR023267">
    <property type="entry name" value="RCMT"/>
</dbReference>
<evidence type="ECO:0000256" key="2">
    <source>
        <dbReference type="ARBA" id="ARBA00022603"/>
    </source>
</evidence>
<comment type="caution">
    <text evidence="6">Lacks conserved residue(s) required for the propagation of feature annotation.</text>
</comment>
<evidence type="ECO:0000313" key="8">
    <source>
        <dbReference type="EMBL" id="MCA9308702.1"/>
    </source>
</evidence>
<dbReference type="CDD" id="cd02440">
    <property type="entry name" value="AdoMet_MTases"/>
    <property type="match status" value="1"/>
</dbReference>
<comment type="caution">
    <text evidence="8">The sequence shown here is derived from an EMBL/GenBank/DDBJ whole genome shotgun (WGS) entry which is preliminary data.</text>
</comment>
<comment type="similarity">
    <text evidence="1 6">Belongs to the class I-like SAM-binding methyltransferase superfamily. RsmB/NOP family.</text>
</comment>
<dbReference type="PROSITE" id="PS51686">
    <property type="entry name" value="SAM_MT_RSMB_NOP"/>
    <property type="match status" value="1"/>
</dbReference>
<evidence type="ECO:0000256" key="4">
    <source>
        <dbReference type="ARBA" id="ARBA00022691"/>
    </source>
</evidence>
<dbReference type="Pfam" id="PF01189">
    <property type="entry name" value="Methyltr_RsmB-F"/>
    <property type="match status" value="1"/>
</dbReference>
<evidence type="ECO:0000256" key="3">
    <source>
        <dbReference type="ARBA" id="ARBA00022679"/>
    </source>
</evidence>
<accession>A0A955J2S3</accession>
<feature type="active site" description="Nucleophile" evidence="6">
    <location>
        <position position="238"/>
    </location>
</feature>
<reference evidence="8" key="2">
    <citation type="journal article" date="2021" name="Microbiome">
        <title>Successional dynamics and alternative stable states in a saline activated sludge microbial community over 9 years.</title>
        <authorList>
            <person name="Wang Y."/>
            <person name="Ye J."/>
            <person name="Ju F."/>
            <person name="Liu L."/>
            <person name="Boyd J.A."/>
            <person name="Deng Y."/>
            <person name="Parks D.H."/>
            <person name="Jiang X."/>
            <person name="Yin X."/>
            <person name="Woodcroft B.J."/>
            <person name="Tyson G.W."/>
            <person name="Hugenholtz P."/>
            <person name="Polz M.F."/>
            <person name="Zhang T."/>
        </authorList>
    </citation>
    <scope>NUCLEOTIDE SEQUENCE</scope>
    <source>
        <strain evidence="8">HKST-UBA79</strain>
    </source>
</reference>
<gene>
    <name evidence="8" type="ORF">KC980_04265</name>
</gene>
<evidence type="ECO:0000256" key="1">
    <source>
        <dbReference type="ARBA" id="ARBA00007494"/>
    </source>
</evidence>
<keyword evidence="3 6" id="KW-0808">Transferase</keyword>
<dbReference type="PANTHER" id="PTHR22807">
    <property type="entry name" value="NOP2 YEAST -RELATED NOL1/NOP2/FMU SUN DOMAIN-CONTAINING"/>
    <property type="match status" value="1"/>
</dbReference>
<dbReference type="AlphaFoldDB" id="A0A955J2S3"/>
<dbReference type="GO" id="GO:0003723">
    <property type="term" value="F:RNA binding"/>
    <property type="evidence" value="ECO:0007669"/>
    <property type="project" value="UniProtKB-UniRule"/>
</dbReference>
<keyword evidence="2 6" id="KW-0489">Methyltransferase</keyword>
<reference evidence="8" key="1">
    <citation type="submission" date="2020-04" db="EMBL/GenBank/DDBJ databases">
        <authorList>
            <person name="Zhang T."/>
        </authorList>
    </citation>
    <scope>NUCLEOTIDE SEQUENCE</scope>
    <source>
        <strain evidence="8">HKST-UBA79</strain>
    </source>
</reference>
<proteinExistence type="inferred from homology"/>
<protein>
    <submittedName>
        <fullName evidence="8">RsmB/NOP family class I SAM-dependent RNA methyltransferase</fullName>
    </submittedName>
</protein>
<sequence length="315" mass="35472">MSSSLELFTSRVSQILKVDPNQIPELFTDRYSSVRLNNLKLNSGKKVNLATKLNSLGNLVPLDWCPDTYVIKSNKNLITGIEEFRNGYYYVQNASSLLPVLALNPKPEEVILDACAAPGGKTFHIADLTKNEAFIYVNDNDKFRLSILKKQAAVYGVNLVHSFSLAAQHISKHTVQTFDKILLDAPCSGEGIISFSSPTPLLYWNLNKIKSLAVLQKNILEDMYKLLNAGGTIVYSTCTLAPEENEYVVSEFLTNHPDTYLEDIYTPFKKFIPNITNGLEFWDNCIFNPTLTKALRVLPTDYMQPFFVAKIKKNK</sequence>
<keyword evidence="5 6" id="KW-0694">RNA-binding</keyword>
<dbReference type="InterPro" id="IPR018314">
    <property type="entry name" value="RsmB/NOL1/NOP2-like_CS"/>
</dbReference>
<dbReference type="Proteomes" id="UP000740557">
    <property type="component" value="Unassembled WGS sequence"/>
</dbReference>
<dbReference type="PANTHER" id="PTHR22807:SF30">
    <property type="entry name" value="28S RRNA (CYTOSINE(4447)-C(5))-METHYLTRANSFERASE-RELATED"/>
    <property type="match status" value="1"/>
</dbReference>